<dbReference type="Gene3D" id="3.20.20.70">
    <property type="entry name" value="Aldolase class I"/>
    <property type="match status" value="1"/>
</dbReference>
<evidence type="ECO:0000313" key="1">
    <source>
        <dbReference type="EMBL" id="MFC0267854.1"/>
    </source>
</evidence>
<dbReference type="EMBL" id="JBHLVX010000025">
    <property type="protein sequence ID" value="MFC0267854.1"/>
    <property type="molecule type" value="Genomic_DNA"/>
</dbReference>
<evidence type="ECO:0008006" key="3">
    <source>
        <dbReference type="Google" id="ProtNLM"/>
    </source>
</evidence>
<gene>
    <name evidence="1" type="ORF">ACFFHW_07610</name>
</gene>
<dbReference type="InterPro" id="IPR013785">
    <property type="entry name" value="Aldolase_TIM"/>
</dbReference>
<proteinExistence type="predicted"/>
<dbReference type="Proteomes" id="UP001589814">
    <property type="component" value="Unassembled WGS sequence"/>
</dbReference>
<dbReference type="RefSeq" id="WP_019952810.1">
    <property type="nucleotide sequence ID" value="NZ_JBHLVX010000025.1"/>
</dbReference>
<sequence length="65" mass="6670">MNTTRLPAIIQAPMAGVSTPELAAAAVACGDHEFDACWAGQGAALTRPMPAAALVDTLYAESRLI</sequence>
<organism evidence="1 2">
    <name type="scientific">Kushneria aurantia</name>
    <dbReference type="NCBI Taxonomy" id="504092"/>
    <lineage>
        <taxon>Bacteria</taxon>
        <taxon>Pseudomonadati</taxon>
        <taxon>Pseudomonadota</taxon>
        <taxon>Gammaproteobacteria</taxon>
        <taxon>Oceanospirillales</taxon>
        <taxon>Halomonadaceae</taxon>
        <taxon>Kushneria</taxon>
    </lineage>
</organism>
<keyword evidence="2" id="KW-1185">Reference proteome</keyword>
<reference evidence="1 2" key="1">
    <citation type="submission" date="2024-09" db="EMBL/GenBank/DDBJ databases">
        <authorList>
            <person name="Sun Q."/>
            <person name="Mori K."/>
        </authorList>
    </citation>
    <scope>NUCLEOTIDE SEQUENCE [LARGE SCALE GENOMIC DNA]</scope>
    <source>
        <strain evidence="1 2">CCM 7415</strain>
    </source>
</reference>
<protein>
    <recommendedName>
        <fullName evidence="3">2-nitropropane dioxygenase</fullName>
    </recommendedName>
</protein>
<comment type="caution">
    <text evidence="1">The sequence shown here is derived from an EMBL/GenBank/DDBJ whole genome shotgun (WGS) entry which is preliminary data.</text>
</comment>
<evidence type="ECO:0000313" key="2">
    <source>
        <dbReference type="Proteomes" id="UP001589814"/>
    </source>
</evidence>
<name>A0ABV6G2Q4_9GAMM</name>
<accession>A0ABV6G2Q4</accession>